<accession>A0A1W1BXR1</accession>
<evidence type="ECO:0000313" key="8">
    <source>
        <dbReference type="EMBL" id="SFV58390.1"/>
    </source>
</evidence>
<dbReference type="GO" id="GO:0003677">
    <property type="term" value="F:DNA binding"/>
    <property type="evidence" value="ECO:0007669"/>
    <property type="project" value="UniProtKB-KW"/>
</dbReference>
<name>A0A1W1BXR1_9ZZZZ</name>
<protein>
    <submittedName>
        <fullName evidence="8">Integrase</fullName>
    </submittedName>
</protein>
<proteinExistence type="inferred from homology"/>
<dbReference type="InterPro" id="IPR002104">
    <property type="entry name" value="Integrase_catalytic"/>
</dbReference>
<evidence type="ECO:0000256" key="1">
    <source>
        <dbReference type="ARBA" id="ARBA00008857"/>
    </source>
</evidence>
<dbReference type="Gene3D" id="1.10.443.10">
    <property type="entry name" value="Intergrase catalytic core"/>
    <property type="match status" value="1"/>
</dbReference>
<dbReference type="GO" id="GO:0044826">
    <property type="term" value="P:viral genome integration into host DNA"/>
    <property type="evidence" value="ECO:0007669"/>
    <property type="project" value="UniProtKB-KW"/>
</dbReference>
<evidence type="ECO:0000259" key="7">
    <source>
        <dbReference type="PROSITE" id="PS51898"/>
    </source>
</evidence>
<dbReference type="GO" id="GO:0075713">
    <property type="term" value="P:establishment of integrated proviral latency"/>
    <property type="evidence" value="ECO:0007669"/>
    <property type="project" value="UniProtKB-KW"/>
</dbReference>
<evidence type="ECO:0000256" key="2">
    <source>
        <dbReference type="ARBA" id="ARBA00022908"/>
    </source>
</evidence>
<evidence type="ECO:0000256" key="4">
    <source>
        <dbReference type="ARBA" id="ARBA00023172"/>
    </source>
</evidence>
<gene>
    <name evidence="8" type="ORF">MNB_SM-7-1337</name>
</gene>
<dbReference type="GO" id="GO:0006310">
    <property type="term" value="P:DNA recombination"/>
    <property type="evidence" value="ECO:0007669"/>
    <property type="project" value="UniProtKB-KW"/>
</dbReference>
<keyword evidence="4" id="KW-0233">DNA recombination</keyword>
<keyword evidence="3" id="KW-0238">DNA-binding</keyword>
<evidence type="ECO:0000256" key="6">
    <source>
        <dbReference type="ARBA" id="ARBA00023296"/>
    </source>
</evidence>
<dbReference type="InterPro" id="IPR010998">
    <property type="entry name" value="Integrase_recombinase_N"/>
</dbReference>
<sequence length="381" mass="44518">MAAVPKEFINSITELRGLRANKDFTRFHYRFKSNGREFYKTIDYTHKSWTKSERKRQARKEAEKFREEKITEIENPFNPNTTLNFIAKEYFDKKCKSTEWTKARKRLYELYIEPFIGNKKASRIIEHDIDTIRKFMQENGYSKQNKNGNSIRSIEKVLLQTLKPILEYAESNGALVRKIPNINIPISKEAKNSRKKVVQNASEKLSLLYKTIQNRYKDDPFYRALFLFALFGRRWNEIRTLKWSDIDLNKNIYTIRAQNNKIGIDQTYELPLVIKEALLQLQGDQGLIFKSPITGKEMHPPRKQLNKIKEDTGIGELTMHYFRHILVTALGEMGTAATVLSASLGHTKAETVDEYYRTINHLKGSKDANKQLENIINAEVI</sequence>
<keyword evidence="6" id="KW-1160">Virus entry into host cell</keyword>
<dbReference type="GO" id="GO:0015074">
    <property type="term" value="P:DNA integration"/>
    <property type="evidence" value="ECO:0007669"/>
    <property type="project" value="UniProtKB-KW"/>
</dbReference>
<evidence type="ECO:0000256" key="3">
    <source>
        <dbReference type="ARBA" id="ARBA00023125"/>
    </source>
</evidence>
<dbReference type="Pfam" id="PF00589">
    <property type="entry name" value="Phage_integrase"/>
    <property type="match status" value="1"/>
</dbReference>
<dbReference type="PANTHER" id="PTHR30629:SF2">
    <property type="entry name" value="PROPHAGE INTEGRASE INTS-RELATED"/>
    <property type="match status" value="1"/>
</dbReference>
<dbReference type="InterPro" id="IPR050808">
    <property type="entry name" value="Phage_Integrase"/>
</dbReference>
<dbReference type="InterPro" id="IPR011010">
    <property type="entry name" value="DNA_brk_join_enz"/>
</dbReference>
<dbReference type="PROSITE" id="PS51898">
    <property type="entry name" value="TYR_RECOMBINASE"/>
    <property type="match status" value="1"/>
</dbReference>
<dbReference type="GO" id="GO:0046718">
    <property type="term" value="P:symbiont entry into host cell"/>
    <property type="evidence" value="ECO:0007669"/>
    <property type="project" value="UniProtKB-KW"/>
</dbReference>
<organism evidence="8">
    <name type="scientific">hydrothermal vent metagenome</name>
    <dbReference type="NCBI Taxonomy" id="652676"/>
    <lineage>
        <taxon>unclassified sequences</taxon>
        <taxon>metagenomes</taxon>
        <taxon>ecological metagenomes</taxon>
    </lineage>
</organism>
<reference evidence="8" key="1">
    <citation type="submission" date="2016-10" db="EMBL/GenBank/DDBJ databases">
        <authorList>
            <person name="de Groot N.N."/>
        </authorList>
    </citation>
    <scope>NUCLEOTIDE SEQUENCE</scope>
</reference>
<feature type="domain" description="Tyr recombinase" evidence="7">
    <location>
        <begin position="196"/>
        <end position="374"/>
    </location>
</feature>
<keyword evidence="2" id="KW-0229">DNA integration</keyword>
<dbReference type="SUPFAM" id="SSF56349">
    <property type="entry name" value="DNA breaking-rejoining enzymes"/>
    <property type="match status" value="1"/>
</dbReference>
<dbReference type="EMBL" id="FPHB01000042">
    <property type="protein sequence ID" value="SFV58390.1"/>
    <property type="molecule type" value="Genomic_DNA"/>
</dbReference>
<dbReference type="InterPro" id="IPR013762">
    <property type="entry name" value="Integrase-like_cat_sf"/>
</dbReference>
<dbReference type="PANTHER" id="PTHR30629">
    <property type="entry name" value="PROPHAGE INTEGRASE"/>
    <property type="match status" value="1"/>
</dbReference>
<comment type="similarity">
    <text evidence="1">Belongs to the 'phage' integrase family.</text>
</comment>
<evidence type="ECO:0000256" key="5">
    <source>
        <dbReference type="ARBA" id="ARBA00023195"/>
    </source>
</evidence>
<dbReference type="AlphaFoldDB" id="A0A1W1BXR1"/>
<dbReference type="Gene3D" id="1.10.150.130">
    <property type="match status" value="1"/>
</dbReference>
<keyword evidence="5" id="KW-1179">Viral genome integration</keyword>